<keyword evidence="1" id="KW-0812">Transmembrane</keyword>
<organism evidence="2 3">
    <name type="scientific">Haloarcula limicola</name>
    <dbReference type="NCBI Taxonomy" id="1429915"/>
    <lineage>
        <taxon>Archaea</taxon>
        <taxon>Methanobacteriati</taxon>
        <taxon>Methanobacteriota</taxon>
        <taxon>Stenosarchaea group</taxon>
        <taxon>Halobacteria</taxon>
        <taxon>Halobacteriales</taxon>
        <taxon>Haloarculaceae</taxon>
        <taxon>Haloarcula</taxon>
    </lineage>
</organism>
<accession>A0A8J8C3K3</accession>
<keyword evidence="1" id="KW-0472">Membrane</keyword>
<dbReference type="RefSeq" id="WP_162316310.1">
    <property type="nucleotide sequence ID" value="NZ_JAHQXF010000001.1"/>
</dbReference>
<sequence length="68" mass="7076">MARATSGIVTLLLLVAGAGISFKVGVPLIRSFLGGDLPDWIAIPLLIVGIMTVVARLFFVLSLVGLVL</sequence>
<dbReference type="AlphaFoldDB" id="A0A8J8C3K3"/>
<evidence type="ECO:0000313" key="2">
    <source>
        <dbReference type="EMBL" id="MBV0923159.1"/>
    </source>
</evidence>
<feature type="transmembrane region" description="Helical" evidence="1">
    <location>
        <begin position="42"/>
        <end position="67"/>
    </location>
</feature>
<comment type="caution">
    <text evidence="2">The sequence shown here is derived from an EMBL/GenBank/DDBJ whole genome shotgun (WGS) entry which is preliminary data.</text>
</comment>
<evidence type="ECO:0000313" key="3">
    <source>
        <dbReference type="Proteomes" id="UP000766550"/>
    </source>
</evidence>
<dbReference type="EMBL" id="JAHQXF010000001">
    <property type="protein sequence ID" value="MBV0923159.1"/>
    <property type="molecule type" value="Genomic_DNA"/>
</dbReference>
<evidence type="ECO:0000256" key="1">
    <source>
        <dbReference type="SAM" id="Phobius"/>
    </source>
</evidence>
<reference evidence="2 3" key="1">
    <citation type="submission" date="2021-06" db="EMBL/GenBank/DDBJ databases">
        <title>New haloarchaea isolates fom saline soil.</title>
        <authorList>
            <person name="Duran-Viseras A."/>
            <person name="Sanchez-Porro C.S."/>
            <person name="Ventosa A."/>
        </authorList>
    </citation>
    <scope>NUCLEOTIDE SEQUENCE [LARGE SCALE GENOMIC DNA]</scope>
    <source>
        <strain evidence="2 3">JCM 183640</strain>
    </source>
</reference>
<keyword evidence="3" id="KW-1185">Reference proteome</keyword>
<dbReference type="OrthoDB" id="378747at2157"/>
<dbReference type="Proteomes" id="UP000766550">
    <property type="component" value="Unassembled WGS sequence"/>
</dbReference>
<proteinExistence type="predicted"/>
<keyword evidence="1" id="KW-1133">Transmembrane helix</keyword>
<gene>
    <name evidence="2" type="ORF">KTS45_03005</name>
</gene>
<protein>
    <submittedName>
        <fullName evidence="2">Uncharacterized protein</fullName>
    </submittedName>
</protein>
<name>A0A8J8C3K3_9EURY</name>